<evidence type="ECO:0000259" key="7">
    <source>
        <dbReference type="PROSITE" id="PS50045"/>
    </source>
</evidence>
<dbReference type="AlphaFoldDB" id="A0A550JAP7"/>
<dbReference type="PROSITE" id="PS00676">
    <property type="entry name" value="SIGMA54_INTERACT_2"/>
    <property type="match status" value="1"/>
</dbReference>
<dbReference type="InterPro" id="IPR025662">
    <property type="entry name" value="Sigma_54_int_dom_ATP-bd_1"/>
</dbReference>
<dbReference type="InterPro" id="IPR025944">
    <property type="entry name" value="Sigma_54_int_dom_CS"/>
</dbReference>
<dbReference type="InterPro" id="IPR027417">
    <property type="entry name" value="P-loop_NTPase"/>
</dbReference>
<evidence type="ECO:0000256" key="5">
    <source>
        <dbReference type="ARBA" id="ARBA00023163"/>
    </source>
</evidence>
<dbReference type="InterPro" id="IPR003593">
    <property type="entry name" value="AAA+_ATPase"/>
</dbReference>
<dbReference type="Pfam" id="PF25601">
    <property type="entry name" value="AAA_lid_14"/>
    <property type="match status" value="1"/>
</dbReference>
<keyword evidence="2" id="KW-0067">ATP-binding</keyword>
<dbReference type="FunFam" id="3.40.50.300:FF:000006">
    <property type="entry name" value="DNA-binding transcriptional regulator NtrC"/>
    <property type="match status" value="1"/>
</dbReference>
<dbReference type="PROSITE" id="PS00675">
    <property type="entry name" value="SIGMA54_INTERACT_1"/>
    <property type="match status" value="1"/>
</dbReference>
<comment type="caution">
    <text evidence="9">The sequence shown here is derived from an EMBL/GenBank/DDBJ whole genome shotgun (WGS) entry which is preliminary data.</text>
</comment>
<dbReference type="Gene3D" id="3.40.50.2300">
    <property type="match status" value="1"/>
</dbReference>
<dbReference type="PROSITE" id="PS50110">
    <property type="entry name" value="RESPONSE_REGULATORY"/>
    <property type="match status" value="1"/>
</dbReference>
<dbReference type="Pfam" id="PF02954">
    <property type="entry name" value="HTH_8"/>
    <property type="match status" value="1"/>
</dbReference>
<evidence type="ECO:0000256" key="4">
    <source>
        <dbReference type="ARBA" id="ARBA00023125"/>
    </source>
</evidence>
<dbReference type="InterPro" id="IPR025943">
    <property type="entry name" value="Sigma_54_int_dom_ATP-bd_2"/>
</dbReference>
<dbReference type="Gene3D" id="1.10.8.60">
    <property type="match status" value="1"/>
</dbReference>
<dbReference type="Pfam" id="PF00158">
    <property type="entry name" value="Sigma54_activat"/>
    <property type="match status" value="1"/>
</dbReference>
<dbReference type="CDD" id="cd00156">
    <property type="entry name" value="REC"/>
    <property type="match status" value="1"/>
</dbReference>
<evidence type="ECO:0000256" key="2">
    <source>
        <dbReference type="ARBA" id="ARBA00022840"/>
    </source>
</evidence>
<dbReference type="CDD" id="cd00009">
    <property type="entry name" value="AAA"/>
    <property type="match status" value="1"/>
</dbReference>
<keyword evidence="10" id="KW-1185">Reference proteome</keyword>
<proteinExistence type="predicted"/>
<dbReference type="InterPro" id="IPR001789">
    <property type="entry name" value="Sig_transdc_resp-reg_receiver"/>
</dbReference>
<dbReference type="PANTHER" id="PTHR32071:SF113">
    <property type="entry name" value="ALGINATE BIOSYNTHESIS TRANSCRIPTIONAL REGULATORY PROTEIN ALGB"/>
    <property type="match status" value="1"/>
</dbReference>
<dbReference type="Gene3D" id="1.10.10.60">
    <property type="entry name" value="Homeodomain-like"/>
    <property type="match status" value="1"/>
</dbReference>
<keyword evidence="1" id="KW-0547">Nucleotide-binding</keyword>
<evidence type="ECO:0000256" key="3">
    <source>
        <dbReference type="ARBA" id="ARBA00023015"/>
    </source>
</evidence>
<name>A0A550JAP7_9BACT</name>
<dbReference type="InterPro" id="IPR002078">
    <property type="entry name" value="Sigma_54_int"/>
</dbReference>
<dbReference type="Gene3D" id="3.40.50.300">
    <property type="entry name" value="P-loop containing nucleotide triphosphate hydrolases"/>
    <property type="match status" value="1"/>
</dbReference>
<keyword evidence="6" id="KW-0597">Phosphoprotein</keyword>
<evidence type="ECO:0000256" key="6">
    <source>
        <dbReference type="PROSITE-ProRule" id="PRU00169"/>
    </source>
</evidence>
<dbReference type="GO" id="GO:0006355">
    <property type="term" value="P:regulation of DNA-templated transcription"/>
    <property type="evidence" value="ECO:0007669"/>
    <property type="project" value="InterPro"/>
</dbReference>
<dbReference type="GO" id="GO:0000160">
    <property type="term" value="P:phosphorelay signal transduction system"/>
    <property type="evidence" value="ECO:0007669"/>
    <property type="project" value="InterPro"/>
</dbReference>
<dbReference type="RefSeq" id="WP_092058523.1">
    <property type="nucleotide sequence ID" value="NZ_FOJJ01000040.1"/>
</dbReference>
<evidence type="ECO:0000313" key="10">
    <source>
        <dbReference type="Proteomes" id="UP000317155"/>
    </source>
</evidence>
<dbReference type="PRINTS" id="PR01590">
    <property type="entry name" value="HTHFIS"/>
</dbReference>
<organism evidence="9 10">
    <name type="scientific">Trichloromonas acetexigens</name>
    <dbReference type="NCBI Taxonomy" id="38815"/>
    <lineage>
        <taxon>Bacteria</taxon>
        <taxon>Pseudomonadati</taxon>
        <taxon>Thermodesulfobacteriota</taxon>
        <taxon>Desulfuromonadia</taxon>
        <taxon>Desulfuromonadales</taxon>
        <taxon>Trichloromonadaceae</taxon>
        <taxon>Trichloromonas</taxon>
    </lineage>
</organism>
<dbReference type="GO" id="GO:0043565">
    <property type="term" value="F:sequence-specific DNA binding"/>
    <property type="evidence" value="ECO:0007669"/>
    <property type="project" value="InterPro"/>
</dbReference>
<evidence type="ECO:0000259" key="8">
    <source>
        <dbReference type="PROSITE" id="PS50110"/>
    </source>
</evidence>
<feature type="modified residue" description="4-aspartylphosphate" evidence="6">
    <location>
        <position position="53"/>
    </location>
</feature>
<reference evidence="9 10" key="1">
    <citation type="submission" date="2019-07" db="EMBL/GenBank/DDBJ databases">
        <title>Insights of Desulfuromonas acetexigens electromicrobiology.</title>
        <authorList>
            <person name="Katuri K."/>
            <person name="Sapireddy V."/>
            <person name="Shaw D.R."/>
            <person name="Saikaly P."/>
        </authorList>
    </citation>
    <scope>NUCLEOTIDE SEQUENCE [LARGE SCALE GENOMIC DNA]</scope>
    <source>
        <strain evidence="9 10">2873</strain>
    </source>
</reference>
<dbReference type="PROSITE" id="PS50045">
    <property type="entry name" value="SIGMA54_INTERACT_4"/>
    <property type="match status" value="1"/>
</dbReference>
<accession>A0A550JAP7</accession>
<dbReference type="SUPFAM" id="SSF52172">
    <property type="entry name" value="CheY-like"/>
    <property type="match status" value="1"/>
</dbReference>
<dbReference type="InterPro" id="IPR058031">
    <property type="entry name" value="AAA_lid_NorR"/>
</dbReference>
<dbReference type="PANTHER" id="PTHR32071">
    <property type="entry name" value="TRANSCRIPTIONAL REGULATORY PROTEIN"/>
    <property type="match status" value="1"/>
</dbReference>
<dbReference type="SUPFAM" id="SSF46689">
    <property type="entry name" value="Homeodomain-like"/>
    <property type="match status" value="1"/>
</dbReference>
<evidence type="ECO:0000256" key="1">
    <source>
        <dbReference type="ARBA" id="ARBA00022741"/>
    </source>
</evidence>
<keyword evidence="3" id="KW-0805">Transcription regulation</keyword>
<dbReference type="InterPro" id="IPR011006">
    <property type="entry name" value="CheY-like_superfamily"/>
</dbReference>
<dbReference type="SMART" id="SM00382">
    <property type="entry name" value="AAA"/>
    <property type="match status" value="1"/>
</dbReference>
<dbReference type="PROSITE" id="PS00688">
    <property type="entry name" value="SIGMA54_INTERACT_3"/>
    <property type="match status" value="1"/>
</dbReference>
<feature type="domain" description="Sigma-54 factor interaction" evidence="7">
    <location>
        <begin position="144"/>
        <end position="373"/>
    </location>
</feature>
<keyword evidence="4" id="KW-0238">DNA-binding</keyword>
<dbReference type="SMART" id="SM00448">
    <property type="entry name" value="REC"/>
    <property type="match status" value="1"/>
</dbReference>
<dbReference type="GO" id="GO:0005524">
    <property type="term" value="F:ATP binding"/>
    <property type="evidence" value="ECO:0007669"/>
    <property type="project" value="UniProtKB-KW"/>
</dbReference>
<dbReference type="EMBL" id="VJVV01000008">
    <property type="protein sequence ID" value="TRO80296.1"/>
    <property type="molecule type" value="Genomic_DNA"/>
</dbReference>
<dbReference type="OrthoDB" id="9814761at2"/>
<protein>
    <submittedName>
        <fullName evidence="9">Sigma-54-dependent Fis family transcriptional regulator</fullName>
    </submittedName>
</protein>
<gene>
    <name evidence="9" type="ORF">FL622_11735</name>
</gene>
<feature type="domain" description="Response regulatory" evidence="8">
    <location>
        <begin position="4"/>
        <end position="118"/>
    </location>
</feature>
<dbReference type="SUPFAM" id="SSF52540">
    <property type="entry name" value="P-loop containing nucleoside triphosphate hydrolases"/>
    <property type="match status" value="1"/>
</dbReference>
<dbReference type="Pfam" id="PF00072">
    <property type="entry name" value="Response_reg"/>
    <property type="match status" value="1"/>
</dbReference>
<sequence length="449" mass="49823">MSARILIVEDDRTFRGFLQTVLRGAGHAPEAVETAEEGLVLLARGQYDLILSDLKLPGMSGLDFFRAARGEGSAAPFILLTAFGTIEEAVAAIKEGVADFLTKPLKDPETLRTLVGKHLHAGSRERDYLALKETEAAGLPPVELIFAGKVMAEVHGLVREVAATATTVLLQGESGTGKELVARSIHLYSPRRQGAFVAVNCAAIPENLLESELFGHERGAFSGAVQTRRGKFELAQGGTLFLDEIGELPLPLQAKLLRVLQERRFERVGGSREILSDARVVAATNRDLGEEAREKRFREDLFYRLNVFPIELPPLRSRLDILPGLVDYFIRRFARLTGKELSGIDPEALEYLRRYHWPGNIRELQNVMERAVILGRGRVRREQLPDFSARAQASAPTEAPRLEEVERQAILDALEACGGNRRLTAEKLGISKRTLQYRLKRYGLIGDEE</sequence>
<keyword evidence="5" id="KW-0804">Transcription</keyword>
<evidence type="ECO:0000313" key="9">
    <source>
        <dbReference type="EMBL" id="TRO80296.1"/>
    </source>
</evidence>
<dbReference type="InterPro" id="IPR009057">
    <property type="entry name" value="Homeodomain-like_sf"/>
</dbReference>
<dbReference type="InterPro" id="IPR002197">
    <property type="entry name" value="HTH_Fis"/>
</dbReference>
<dbReference type="Proteomes" id="UP000317155">
    <property type="component" value="Unassembled WGS sequence"/>
</dbReference>